<proteinExistence type="predicted"/>
<name>A0A4R2HKJ0_9SPHI</name>
<protein>
    <submittedName>
        <fullName evidence="3">Prephenate dehydrogenase (NADP+)</fullName>
    </submittedName>
</protein>
<dbReference type="PROSITE" id="PS51176">
    <property type="entry name" value="PDH_ADH"/>
    <property type="match status" value="1"/>
</dbReference>
<dbReference type="GO" id="GO:0008977">
    <property type="term" value="F:prephenate dehydrogenase (NAD+) activity"/>
    <property type="evidence" value="ECO:0007669"/>
    <property type="project" value="InterPro"/>
</dbReference>
<dbReference type="AlphaFoldDB" id="A0A4R2HKJ0"/>
<dbReference type="SUPFAM" id="SSF51735">
    <property type="entry name" value="NAD(P)-binding Rossmann-fold domains"/>
    <property type="match status" value="1"/>
</dbReference>
<dbReference type="Gene3D" id="3.40.50.720">
    <property type="entry name" value="NAD(P)-binding Rossmann-like Domain"/>
    <property type="match status" value="1"/>
</dbReference>
<keyword evidence="1" id="KW-0560">Oxidoreductase</keyword>
<dbReference type="InterPro" id="IPR050812">
    <property type="entry name" value="Preph/Arog_dehydrog"/>
</dbReference>
<dbReference type="InterPro" id="IPR003099">
    <property type="entry name" value="Prephen_DH"/>
</dbReference>
<dbReference type="PANTHER" id="PTHR21363:SF0">
    <property type="entry name" value="PREPHENATE DEHYDROGENASE [NADP(+)]"/>
    <property type="match status" value="1"/>
</dbReference>
<dbReference type="GO" id="GO:0070403">
    <property type="term" value="F:NAD+ binding"/>
    <property type="evidence" value="ECO:0007669"/>
    <property type="project" value="TreeGrafter"/>
</dbReference>
<comment type="caution">
    <text evidence="3">The sequence shown here is derived from an EMBL/GenBank/DDBJ whole genome shotgun (WGS) entry which is preliminary data.</text>
</comment>
<sequence>MIDYICSMQIGIIGLGDMGKLYAISFVSAGYKVCGADQPLRFTDLKNELEPKGIEILIDGHEVARKSDFIIYCVEAEKIDEVVATFARSTKFGAIVSGQTSVKHPEIAAFEKHLPADTQIVTCHSLHGPAFSPEGQTLVVVRHRATDEVYAKALNVYRSLKSNIIEMDDYREHDRIVADTQAVTHMGFESMGSAWKNAGFFPWDNPAYAGGIDNVKILTTLRIFSYKSHIYAGLAILNPYAQKQVKYYAQAESELYKLMICENEEKFRAKIYAARDFVFHESRTLLLLDDNIMKEFSLSDADHKQKPNSHLSLLSMVYAWYKMGVNPYDNLICQTPPFKLRLGIAEYLFKNEAMLEESIYTALYDKSIRGDDLEFHTAVHEWASIIGYGDLKGYKEHFEAAKSFFANRLNDGRDLSAEMIKRLGK</sequence>
<organism evidence="3 4">
    <name type="scientific">Pedobacter psychrotolerans</name>
    <dbReference type="NCBI Taxonomy" id="1843235"/>
    <lineage>
        <taxon>Bacteria</taxon>
        <taxon>Pseudomonadati</taxon>
        <taxon>Bacteroidota</taxon>
        <taxon>Sphingobacteriia</taxon>
        <taxon>Sphingobacteriales</taxon>
        <taxon>Sphingobacteriaceae</taxon>
        <taxon>Pedobacter</taxon>
    </lineage>
</organism>
<gene>
    <name evidence="3" type="ORF">EV200_102437</name>
</gene>
<evidence type="ECO:0000313" key="3">
    <source>
        <dbReference type="EMBL" id="TCO29018.1"/>
    </source>
</evidence>
<dbReference type="Gene3D" id="1.10.3660.10">
    <property type="entry name" value="6-phosphogluconate dehydrogenase C-terminal like domain"/>
    <property type="match status" value="2"/>
</dbReference>
<feature type="domain" description="Prephenate/arogenate dehydrogenase" evidence="2">
    <location>
        <begin position="8"/>
        <end position="289"/>
    </location>
</feature>
<evidence type="ECO:0000313" key="4">
    <source>
        <dbReference type="Proteomes" id="UP000295684"/>
    </source>
</evidence>
<dbReference type="SUPFAM" id="SSF48179">
    <property type="entry name" value="6-phosphogluconate dehydrogenase C-terminal domain-like"/>
    <property type="match status" value="2"/>
</dbReference>
<dbReference type="Proteomes" id="UP000295684">
    <property type="component" value="Unassembled WGS sequence"/>
</dbReference>
<dbReference type="InterPro" id="IPR008927">
    <property type="entry name" value="6-PGluconate_DH-like_C_sf"/>
</dbReference>
<accession>A0A4R2HKJ0</accession>
<dbReference type="EMBL" id="SLWO01000002">
    <property type="protein sequence ID" value="TCO29018.1"/>
    <property type="molecule type" value="Genomic_DNA"/>
</dbReference>
<dbReference type="InterPro" id="IPR028939">
    <property type="entry name" value="P5C_Rdtase_cat_N"/>
</dbReference>
<dbReference type="GO" id="GO:0004665">
    <property type="term" value="F:prephenate dehydrogenase (NADP+) activity"/>
    <property type="evidence" value="ECO:0007669"/>
    <property type="project" value="InterPro"/>
</dbReference>
<dbReference type="GO" id="GO:0006571">
    <property type="term" value="P:tyrosine biosynthetic process"/>
    <property type="evidence" value="ECO:0007669"/>
    <property type="project" value="InterPro"/>
</dbReference>
<dbReference type="PANTHER" id="PTHR21363">
    <property type="entry name" value="PREPHENATE DEHYDROGENASE"/>
    <property type="match status" value="1"/>
</dbReference>
<evidence type="ECO:0000256" key="1">
    <source>
        <dbReference type="ARBA" id="ARBA00023002"/>
    </source>
</evidence>
<evidence type="ECO:0000259" key="2">
    <source>
        <dbReference type="PROSITE" id="PS51176"/>
    </source>
</evidence>
<dbReference type="InterPro" id="IPR036291">
    <property type="entry name" value="NAD(P)-bd_dom_sf"/>
</dbReference>
<dbReference type="Pfam" id="PF03807">
    <property type="entry name" value="F420_oxidored"/>
    <property type="match status" value="1"/>
</dbReference>
<reference evidence="3 4" key="1">
    <citation type="submission" date="2019-03" db="EMBL/GenBank/DDBJ databases">
        <title>Genomic Encyclopedia of Type Strains, Phase IV (KMG-IV): sequencing the most valuable type-strain genomes for metagenomic binning, comparative biology and taxonomic classification.</title>
        <authorList>
            <person name="Goeker M."/>
        </authorList>
    </citation>
    <scope>NUCLEOTIDE SEQUENCE [LARGE SCALE GENOMIC DNA]</scope>
    <source>
        <strain evidence="3 4">DSM 103236</strain>
    </source>
</reference>